<dbReference type="InParanoid" id="A0A804MSY3"/>
<dbReference type="EnsemblPlants" id="Zm00001eb109200_T001">
    <property type="protein sequence ID" value="Zm00001eb109200_P001"/>
    <property type="gene ID" value="Zm00001eb109200"/>
</dbReference>
<protein>
    <submittedName>
        <fullName evidence="2">Uncharacterized protein</fullName>
    </submittedName>
</protein>
<dbReference type="Proteomes" id="UP000007305">
    <property type="component" value="Chromosome 2"/>
</dbReference>
<sequence>VGASEPHAVCRVGRLPGYRRQRALAPHPPANLGVGAPLAIPAGHAHAPRLHSPCHRRPQIQQDGTGRRIRPPSRNALSAVFQQEDEGSRAAQAASSWAEQTGESKRMDQELEPQVSHSENLYRADLPALGFVVVVRFSMRLVIDTAISWSQFS</sequence>
<name>A0A804MSY3_MAIZE</name>
<evidence type="ECO:0000256" key="1">
    <source>
        <dbReference type="SAM" id="MobiDB-lite"/>
    </source>
</evidence>
<dbReference type="Gramene" id="Zm00001eb109200_T001">
    <property type="protein sequence ID" value="Zm00001eb109200_P001"/>
    <property type="gene ID" value="Zm00001eb109200"/>
</dbReference>
<feature type="region of interest" description="Disordered" evidence="1">
    <location>
        <begin position="47"/>
        <end position="112"/>
    </location>
</feature>
<reference evidence="3" key="1">
    <citation type="submission" date="2015-12" db="EMBL/GenBank/DDBJ databases">
        <title>Update maize B73 reference genome by single molecule sequencing technologies.</title>
        <authorList>
            <consortium name="Maize Genome Sequencing Project"/>
            <person name="Ware D."/>
        </authorList>
    </citation>
    <scope>NUCLEOTIDE SEQUENCE [LARGE SCALE GENOMIC DNA]</scope>
    <source>
        <strain evidence="3">cv. B73</strain>
    </source>
</reference>
<evidence type="ECO:0000313" key="2">
    <source>
        <dbReference type="EnsemblPlants" id="Zm00001eb109200_P001"/>
    </source>
</evidence>
<proteinExistence type="predicted"/>
<evidence type="ECO:0000313" key="3">
    <source>
        <dbReference type="Proteomes" id="UP000007305"/>
    </source>
</evidence>
<dbReference type="AlphaFoldDB" id="A0A804MSY3"/>
<reference evidence="2" key="2">
    <citation type="submission" date="2019-07" db="EMBL/GenBank/DDBJ databases">
        <authorList>
            <person name="Seetharam A."/>
            <person name="Woodhouse M."/>
            <person name="Cannon E."/>
        </authorList>
    </citation>
    <scope>NUCLEOTIDE SEQUENCE [LARGE SCALE GENOMIC DNA]</scope>
    <source>
        <strain evidence="2">cv. B73</strain>
    </source>
</reference>
<reference evidence="2" key="3">
    <citation type="submission" date="2021-05" db="UniProtKB">
        <authorList>
            <consortium name="EnsemblPlants"/>
        </authorList>
    </citation>
    <scope>IDENTIFICATION</scope>
    <source>
        <strain evidence="2">cv. B73</strain>
    </source>
</reference>
<keyword evidence="3" id="KW-1185">Reference proteome</keyword>
<feature type="compositionally biased region" description="Basic residues" evidence="1">
    <location>
        <begin position="47"/>
        <end position="58"/>
    </location>
</feature>
<accession>A0A804MSY3</accession>
<organism evidence="2 3">
    <name type="scientific">Zea mays</name>
    <name type="common">Maize</name>
    <dbReference type="NCBI Taxonomy" id="4577"/>
    <lineage>
        <taxon>Eukaryota</taxon>
        <taxon>Viridiplantae</taxon>
        <taxon>Streptophyta</taxon>
        <taxon>Embryophyta</taxon>
        <taxon>Tracheophyta</taxon>
        <taxon>Spermatophyta</taxon>
        <taxon>Magnoliopsida</taxon>
        <taxon>Liliopsida</taxon>
        <taxon>Poales</taxon>
        <taxon>Poaceae</taxon>
        <taxon>PACMAD clade</taxon>
        <taxon>Panicoideae</taxon>
        <taxon>Andropogonodae</taxon>
        <taxon>Andropogoneae</taxon>
        <taxon>Tripsacinae</taxon>
        <taxon>Zea</taxon>
    </lineage>
</organism>